<evidence type="ECO:0000313" key="6">
    <source>
        <dbReference type="Proteomes" id="UP001162541"/>
    </source>
</evidence>
<accession>A0A176W448</accession>
<evidence type="ECO:0000313" key="4">
    <source>
        <dbReference type="EMBL" id="OAE27807.1"/>
    </source>
</evidence>
<organism evidence="4 5">
    <name type="scientific">Marchantia polymorpha subsp. ruderalis</name>
    <dbReference type="NCBI Taxonomy" id="1480154"/>
    <lineage>
        <taxon>Eukaryota</taxon>
        <taxon>Viridiplantae</taxon>
        <taxon>Streptophyta</taxon>
        <taxon>Embryophyta</taxon>
        <taxon>Marchantiophyta</taxon>
        <taxon>Marchantiopsida</taxon>
        <taxon>Marchantiidae</taxon>
        <taxon>Marchantiales</taxon>
        <taxon>Marchantiaceae</taxon>
        <taxon>Marchantia</taxon>
    </lineage>
</organism>
<dbReference type="InterPro" id="IPR036514">
    <property type="entry name" value="SGNH_hydro_sf"/>
</dbReference>
<dbReference type="SUPFAM" id="SSF52266">
    <property type="entry name" value="SGNH hydrolase"/>
    <property type="match status" value="1"/>
</dbReference>
<keyword evidence="2" id="KW-0732">Signal</keyword>
<evidence type="ECO:0000256" key="1">
    <source>
        <dbReference type="ARBA" id="ARBA00008668"/>
    </source>
</evidence>
<reference evidence="6" key="3">
    <citation type="journal article" date="2020" name="Curr. Biol.">
        <title>Chromatin organization in early land plants reveals an ancestral association between H3K27me3, transposons, and constitutive heterochromatin.</title>
        <authorList>
            <person name="Montgomery S.A."/>
            <person name="Tanizawa Y."/>
            <person name="Galik B."/>
            <person name="Wang N."/>
            <person name="Ito T."/>
            <person name="Mochizuki T."/>
            <person name="Akimcheva S."/>
            <person name="Bowman J.L."/>
            <person name="Cognat V."/>
            <person name="Marechal-Drouard L."/>
            <person name="Ekker H."/>
            <person name="Hong S.F."/>
            <person name="Kohchi T."/>
            <person name="Lin S.S."/>
            <person name="Liu L.D."/>
            <person name="Nakamura Y."/>
            <person name="Valeeva L.R."/>
            <person name="Shakirov E.V."/>
            <person name="Shippen D.E."/>
            <person name="Wei W.L."/>
            <person name="Yagura M."/>
            <person name="Yamaoka S."/>
            <person name="Yamato K.T."/>
            <person name="Liu C."/>
            <person name="Berger F."/>
        </authorList>
    </citation>
    <scope>NUCLEOTIDE SEQUENCE [LARGE SCALE GENOMIC DNA]</scope>
    <source>
        <strain evidence="6">Tak-1</strain>
    </source>
</reference>
<sequence>MSSSSGARSLDCPSWPKLTAVLFMIAALNAAPALTATRNPACPTAFWNFGDSLTDTGGSLNVFPWFTDPERSPYGESFFGRPAKRYCNGRVVPDYFSLAFKFPLLQPYLQSGAFDYNYGANFASGGTTASNDTFVNPIFLKFQVTEYVRLKQSAISEKSQSTCLPFKQFLPLDDSYEEGLYSVEIGGNDIINAILFENKTAVQVLTQVIPAAMINILDSIKILTSNGAKKFIFYNLPNAGCSTIVITLLGSIPGVQKDAMGCVVLINQLDQAYNKALNDTITTARLLYPGRTFSIFNYYAANLEILTNPSSYGFNPALTKRACCGAPGVGTLNYNPLITCGKTGSNKCANPDEYVNWDGVHFTEAFYRQIALWALAGNFTDNPVNYTSLCNLDFQNFAKSATYNSVYPQSCRVTFTS</sequence>
<dbReference type="Pfam" id="PF00657">
    <property type="entry name" value="Lipase_GDSL"/>
    <property type="match status" value="1"/>
</dbReference>
<dbReference type="Proteomes" id="UP001162541">
    <property type="component" value="Chromosome 5"/>
</dbReference>
<feature type="chain" id="PRO_5042333765" description="GDSL esterase/lipase" evidence="2">
    <location>
        <begin position="31"/>
        <end position="417"/>
    </location>
</feature>
<dbReference type="GO" id="GO:0016788">
    <property type="term" value="F:hydrolase activity, acting on ester bonds"/>
    <property type="evidence" value="ECO:0007669"/>
    <property type="project" value="InterPro"/>
</dbReference>
<evidence type="ECO:0000313" key="3">
    <source>
        <dbReference type="EMBL" id="BBN10945.1"/>
    </source>
</evidence>
<feature type="signal peptide" evidence="2">
    <location>
        <begin position="1"/>
        <end position="30"/>
    </location>
</feature>
<reference evidence="3" key="2">
    <citation type="journal article" date="2019" name="Curr. Biol.">
        <title>Chromatin organization in early land plants reveals an ancestral association between H3K27me3, transposons, and constitutive heterochromatin.</title>
        <authorList>
            <person name="Montgomery S.A."/>
            <person name="Tanizawa Y."/>
            <person name="Galik B."/>
            <person name="Wang N."/>
            <person name="Ito T."/>
            <person name="Mochizuki T."/>
            <person name="Akimcheva S."/>
            <person name="Bowman J."/>
            <person name="Cognat V."/>
            <person name="Drouard L."/>
            <person name="Ekker H."/>
            <person name="Houng S."/>
            <person name="Kohchi T."/>
            <person name="Lin S."/>
            <person name="Liu L.D."/>
            <person name="Nakamura Y."/>
            <person name="Valeeva L.R."/>
            <person name="Shakirov E.V."/>
            <person name="Shippen D.E."/>
            <person name="Wei W."/>
            <person name="Yagura M."/>
            <person name="Yamaoka S."/>
            <person name="Yamato K.T."/>
            <person name="Liu C."/>
            <person name="Berger F."/>
        </authorList>
    </citation>
    <scope>NUCLEOTIDE SEQUENCE [LARGE SCALE GENOMIC DNA]</scope>
    <source>
        <strain evidence="3">Tak-1</strain>
    </source>
</reference>
<keyword evidence="5" id="KW-1185">Reference proteome</keyword>
<dbReference type="AlphaFoldDB" id="A0A176W448"/>
<dbReference type="PANTHER" id="PTHR22835:SF659">
    <property type="entry name" value="GDSL LIPASE_ACYLHYDROLASE, PUTATIVE (AFU_ORTHOLOGUE AFUA_2G00510)-RELATED"/>
    <property type="match status" value="1"/>
</dbReference>
<gene>
    <name evidence="4" type="ORF">AXG93_2954s1010</name>
    <name evidence="3" type="ORF">Mp_5g07800</name>
</gene>
<dbReference type="PANTHER" id="PTHR22835">
    <property type="entry name" value="ZINC FINGER FYVE DOMAIN CONTAINING PROTEIN"/>
    <property type="match status" value="1"/>
</dbReference>
<dbReference type="EMBL" id="LVLJ01001822">
    <property type="protein sequence ID" value="OAE27807.1"/>
    <property type="molecule type" value="Genomic_DNA"/>
</dbReference>
<reference evidence="4 5" key="1">
    <citation type="submission" date="2016-03" db="EMBL/GenBank/DDBJ databases">
        <title>Mechanisms controlling the formation of the plant cell surface in tip-growing cells are functionally conserved among land plants.</title>
        <authorList>
            <person name="Honkanen S."/>
            <person name="Jones V.A."/>
            <person name="Morieri G."/>
            <person name="Champion C."/>
            <person name="Hetherington A.J."/>
            <person name="Kelly S."/>
            <person name="Saint-Marcoux D."/>
            <person name="Proust H."/>
            <person name="Prescott H."/>
            <person name="Dolan L."/>
        </authorList>
    </citation>
    <scope>NUCLEOTIDE SEQUENCE [LARGE SCALE GENOMIC DNA]</scope>
    <source>
        <strain evidence="5">cv. Tak-1 and cv. Tak-2</strain>
        <tissue evidence="4">Whole gametophyte</tissue>
    </source>
</reference>
<dbReference type="EMBL" id="AP019870">
    <property type="protein sequence ID" value="BBN10945.1"/>
    <property type="molecule type" value="Genomic_DNA"/>
</dbReference>
<name>A0A176W448_MARPO</name>
<dbReference type="Proteomes" id="UP000077202">
    <property type="component" value="Unassembled WGS sequence"/>
</dbReference>
<evidence type="ECO:0000256" key="2">
    <source>
        <dbReference type="SAM" id="SignalP"/>
    </source>
</evidence>
<dbReference type="InterPro" id="IPR001087">
    <property type="entry name" value="GDSL"/>
</dbReference>
<evidence type="ECO:0000313" key="5">
    <source>
        <dbReference type="Proteomes" id="UP000077202"/>
    </source>
</evidence>
<proteinExistence type="inferred from homology"/>
<comment type="similarity">
    <text evidence="1">Belongs to the 'GDSL' lipolytic enzyme family.</text>
</comment>
<dbReference type="Gene3D" id="3.40.50.1110">
    <property type="entry name" value="SGNH hydrolase"/>
    <property type="match status" value="1"/>
</dbReference>
<evidence type="ECO:0008006" key="7">
    <source>
        <dbReference type="Google" id="ProtNLM"/>
    </source>
</evidence>
<protein>
    <recommendedName>
        <fullName evidence="7">GDSL esterase/lipase</fullName>
    </recommendedName>
</protein>